<dbReference type="Pfam" id="PF13839">
    <property type="entry name" value="PC-Esterase"/>
    <property type="match status" value="1"/>
</dbReference>
<feature type="domain" description="PI-PLC Y-box" evidence="7">
    <location>
        <begin position="48"/>
        <end position="106"/>
    </location>
</feature>
<dbReference type="GO" id="GO:0035556">
    <property type="term" value="P:intracellular signal transduction"/>
    <property type="evidence" value="ECO:0007669"/>
    <property type="project" value="InterPro"/>
</dbReference>
<evidence type="ECO:0000256" key="4">
    <source>
        <dbReference type="ARBA" id="ARBA00022968"/>
    </source>
</evidence>
<dbReference type="InterPro" id="IPR029962">
    <property type="entry name" value="TBL"/>
</dbReference>
<evidence type="ECO:0000256" key="5">
    <source>
        <dbReference type="ARBA" id="ARBA00022989"/>
    </source>
</evidence>
<protein>
    <recommendedName>
        <fullName evidence="7">PI-PLC Y-box domain-containing protein</fullName>
    </recommendedName>
</protein>
<dbReference type="GO" id="GO:0005794">
    <property type="term" value="C:Golgi apparatus"/>
    <property type="evidence" value="ECO:0007669"/>
    <property type="project" value="TreeGrafter"/>
</dbReference>
<dbReference type="EMBL" id="LR999456">
    <property type="protein sequence ID" value="CAE6132412.1"/>
    <property type="molecule type" value="Genomic_DNA"/>
</dbReference>
<evidence type="ECO:0000256" key="1">
    <source>
        <dbReference type="ARBA" id="ARBA00004167"/>
    </source>
</evidence>
<gene>
    <name evidence="8" type="ORF">AARE701A_LOCUS16670</name>
</gene>
<dbReference type="AlphaFoldDB" id="A0A8S2API1"/>
<dbReference type="PANTHER" id="PTHR32285">
    <property type="entry name" value="PROTEIN TRICHOME BIREFRINGENCE-LIKE 9-RELATED"/>
    <property type="match status" value="1"/>
</dbReference>
<dbReference type="PROSITE" id="PS50008">
    <property type="entry name" value="PIPLC_Y_DOMAIN"/>
    <property type="match status" value="1"/>
</dbReference>
<keyword evidence="3" id="KW-0812">Transmembrane</keyword>
<dbReference type="PANTHER" id="PTHR32285:SF344">
    <property type="entry name" value="PROTEIN TRICHOME BIREFRINGENCE-LIKE 23"/>
    <property type="match status" value="1"/>
</dbReference>
<reference evidence="8" key="1">
    <citation type="submission" date="2021-01" db="EMBL/GenBank/DDBJ databases">
        <authorList>
            <person name="Bezrukov I."/>
        </authorList>
    </citation>
    <scope>NUCLEOTIDE SEQUENCE</scope>
</reference>
<keyword evidence="6" id="KW-0472">Membrane</keyword>
<evidence type="ECO:0000256" key="6">
    <source>
        <dbReference type="ARBA" id="ARBA00023136"/>
    </source>
</evidence>
<evidence type="ECO:0000256" key="3">
    <source>
        <dbReference type="ARBA" id="ARBA00022692"/>
    </source>
</evidence>
<proteinExistence type="inferred from homology"/>
<accession>A0A8S2API1</accession>
<keyword evidence="5" id="KW-1133">Transmembrane helix</keyword>
<evidence type="ECO:0000256" key="2">
    <source>
        <dbReference type="ARBA" id="ARBA00007727"/>
    </source>
</evidence>
<dbReference type="Gene3D" id="3.20.20.190">
    <property type="entry name" value="Phosphatidylinositol (PI) phosphodiesterase"/>
    <property type="match status" value="1"/>
</dbReference>
<dbReference type="InterPro" id="IPR001192">
    <property type="entry name" value="PI-PLC_fam"/>
</dbReference>
<evidence type="ECO:0000313" key="8">
    <source>
        <dbReference type="EMBL" id="CAE6132412.1"/>
    </source>
</evidence>
<dbReference type="GO" id="GO:0006629">
    <property type="term" value="P:lipid metabolic process"/>
    <property type="evidence" value="ECO:0007669"/>
    <property type="project" value="InterPro"/>
</dbReference>
<keyword evidence="4" id="KW-0735">Signal-anchor</keyword>
<comment type="subcellular location">
    <subcellularLocation>
        <location evidence="1">Membrane</location>
        <topology evidence="1">Single-pass membrane protein</topology>
    </subcellularLocation>
</comment>
<dbReference type="Pfam" id="PF14416">
    <property type="entry name" value="PMR5N"/>
    <property type="match status" value="1"/>
</dbReference>
<dbReference type="InterPro" id="IPR001711">
    <property type="entry name" value="PLipase_C_Pinositol-sp_Y"/>
</dbReference>
<comment type="similarity">
    <text evidence="2">Belongs to the PC-esterase family. TBL subfamily.</text>
</comment>
<dbReference type="SMART" id="SM00149">
    <property type="entry name" value="PLCYc"/>
    <property type="match status" value="1"/>
</dbReference>
<dbReference type="Pfam" id="PF00387">
    <property type="entry name" value="PI-PLC-Y"/>
    <property type="match status" value="1"/>
</dbReference>
<keyword evidence="9" id="KW-1185">Reference proteome</keyword>
<dbReference type="InterPro" id="IPR025846">
    <property type="entry name" value="TBL_N"/>
</dbReference>
<dbReference type="InterPro" id="IPR017946">
    <property type="entry name" value="PLC-like_Pdiesterase_TIM-brl"/>
</dbReference>
<dbReference type="PRINTS" id="PR00390">
    <property type="entry name" value="PHPHLIPASEC"/>
</dbReference>
<dbReference type="InterPro" id="IPR026057">
    <property type="entry name" value="TBL_C"/>
</dbReference>
<dbReference type="GO" id="GO:0004435">
    <property type="term" value="F:phosphatidylinositol-4,5-bisphosphate phospholipase C activity"/>
    <property type="evidence" value="ECO:0007669"/>
    <property type="project" value="InterPro"/>
</dbReference>
<sequence length="479" mass="54748">MQKNMFKKKDVESAAIEYRDFISIHAGNYKGGLKNCLNGDPNRDIRLSMSEQWLETLAKTRGPDLVKFTQWNLLRIYPKTTRFDSYNYDPLVGSIYGAQMVAFNMQISPSSVIISDNEDQIPVDIEVEKCDLFTGKWIKDPLGPIYTNGSCGIVVDGHQNCITNGRPDSGFLYWKWKPNDCSLPRFDPLRFLQLMRNKSWAIIGDSIARNHVESLLCMLSIVEKPVEVYHDENYRSKRWHFPLYNFTISNIWSPFLVQAAIFEDSNGVSSAAVQLHLDKLDNTWTDLFPSLDYAIISSGEWFLKTAVYHENATLVGCHGCPESSNMTDLGFDYAYNTSLRHVMDFIAKSKTKGMIFFRTSIPDHFEDGEWHNGGTCKKTEPVSEEEVEMKVLNKILRDVEIVQFERVVTETGNLKLLDFAGMLLTRPDGHPGPYREFRPFDKDKNATVQNDCLHWCLPGPIDHLNDVILEIIVNGRTGK</sequence>
<dbReference type="Proteomes" id="UP000682877">
    <property type="component" value="Chromosome 6"/>
</dbReference>
<dbReference type="GO" id="GO:0016413">
    <property type="term" value="F:O-acetyltransferase activity"/>
    <property type="evidence" value="ECO:0007669"/>
    <property type="project" value="InterPro"/>
</dbReference>
<evidence type="ECO:0000313" key="9">
    <source>
        <dbReference type="Proteomes" id="UP000682877"/>
    </source>
</evidence>
<name>A0A8S2API1_ARAAE</name>
<organism evidence="8 9">
    <name type="scientific">Arabidopsis arenosa</name>
    <name type="common">Sand rock-cress</name>
    <name type="synonym">Cardaminopsis arenosa</name>
    <dbReference type="NCBI Taxonomy" id="38785"/>
    <lineage>
        <taxon>Eukaryota</taxon>
        <taxon>Viridiplantae</taxon>
        <taxon>Streptophyta</taxon>
        <taxon>Embryophyta</taxon>
        <taxon>Tracheophyta</taxon>
        <taxon>Spermatophyta</taxon>
        <taxon>Magnoliopsida</taxon>
        <taxon>eudicotyledons</taxon>
        <taxon>Gunneridae</taxon>
        <taxon>Pentapetalae</taxon>
        <taxon>rosids</taxon>
        <taxon>malvids</taxon>
        <taxon>Brassicales</taxon>
        <taxon>Brassicaceae</taxon>
        <taxon>Camelineae</taxon>
        <taxon>Arabidopsis</taxon>
    </lineage>
</organism>
<dbReference type="SUPFAM" id="SSF51695">
    <property type="entry name" value="PLC-like phosphodiesterases"/>
    <property type="match status" value="1"/>
</dbReference>
<evidence type="ECO:0000259" key="7">
    <source>
        <dbReference type="PROSITE" id="PS50008"/>
    </source>
</evidence>
<dbReference type="GO" id="GO:0016020">
    <property type="term" value="C:membrane"/>
    <property type="evidence" value="ECO:0007669"/>
    <property type="project" value="UniProtKB-SubCell"/>
</dbReference>